<dbReference type="OrthoDB" id="89086at2759"/>
<dbReference type="AlphaFoldDB" id="A0A1R3RAG2"/>
<dbReference type="OMA" id="AHGGWDC"/>
<proteinExistence type="inferred from homology"/>
<comment type="similarity">
    <text evidence="1">Belongs to the Necrosis inducing protein (NPP1) family.</text>
</comment>
<dbReference type="VEuPathDB" id="FungiDB:ASPCADRAFT_211271"/>
<gene>
    <name evidence="4" type="ORF">ASPCADRAFT_211271</name>
</gene>
<protein>
    <recommendedName>
        <fullName evidence="6">NPP1-domain-containing protein</fullName>
    </recommendedName>
</protein>
<name>A0A1R3RAG2_ASPC5</name>
<dbReference type="InterPro" id="IPR008701">
    <property type="entry name" value="NPP1"/>
</dbReference>
<dbReference type="STRING" id="602072.A0A1R3RAG2"/>
<sequence>MSLRTLLLAASTICLAQAKPRLHARDWIASSEIVGFSQTVPDDATGDLYLAYQPYLKVVNGCVPFPGVDAEGNTDAGLSPTGSSNGDCSSNTGQIYVRSNISSTSSSSDYPTALLYSWYMPKDEPSTGIGHRHDWEGVIIYLSDSTTISADNILAVCPSAHGGWDCSTDSYSLSGTKPLIKYESVWPLDHSCGLTDVVGGTQPLVAWESLTTAARDALQTADFDKAIVPFKDSTFDENLGKATY</sequence>
<evidence type="ECO:0000256" key="3">
    <source>
        <dbReference type="SAM" id="SignalP"/>
    </source>
</evidence>
<keyword evidence="2" id="KW-0843">Virulence</keyword>
<evidence type="ECO:0000256" key="1">
    <source>
        <dbReference type="ARBA" id="ARBA00009520"/>
    </source>
</evidence>
<dbReference type="Proteomes" id="UP000188318">
    <property type="component" value="Unassembled WGS sequence"/>
</dbReference>
<dbReference type="PIRSF" id="PIRSF029958">
    <property type="entry name" value="Necrosis-inducing_protein"/>
    <property type="match status" value="1"/>
</dbReference>
<dbReference type="PANTHER" id="PTHR33657:SF8">
    <property type="entry name" value="DOMAIN PROTEIN, PUTATIVE (AFU_ORTHOLOGUE AFUA_5G00600)-RELATED"/>
    <property type="match status" value="1"/>
</dbReference>
<evidence type="ECO:0000256" key="2">
    <source>
        <dbReference type="ARBA" id="ARBA00023026"/>
    </source>
</evidence>
<dbReference type="EMBL" id="KV907511">
    <property type="protein sequence ID" value="OOF91453.1"/>
    <property type="molecule type" value="Genomic_DNA"/>
</dbReference>
<organism evidence="4 5">
    <name type="scientific">Aspergillus carbonarius (strain ITEM 5010)</name>
    <dbReference type="NCBI Taxonomy" id="602072"/>
    <lineage>
        <taxon>Eukaryota</taxon>
        <taxon>Fungi</taxon>
        <taxon>Dikarya</taxon>
        <taxon>Ascomycota</taxon>
        <taxon>Pezizomycotina</taxon>
        <taxon>Eurotiomycetes</taxon>
        <taxon>Eurotiomycetidae</taxon>
        <taxon>Eurotiales</taxon>
        <taxon>Aspergillaceae</taxon>
        <taxon>Aspergillus</taxon>
        <taxon>Aspergillus subgen. Circumdati</taxon>
    </lineage>
</organism>
<dbReference type="Pfam" id="PF05630">
    <property type="entry name" value="NPP1"/>
    <property type="match status" value="1"/>
</dbReference>
<evidence type="ECO:0008006" key="6">
    <source>
        <dbReference type="Google" id="ProtNLM"/>
    </source>
</evidence>
<dbReference type="PANTHER" id="PTHR33657">
    <property type="entry name" value="DOMAIN PROTEIN, PUTATIVE (AFU_ORTHOLOGUE AFUA_5G00600)-RELATED"/>
    <property type="match status" value="1"/>
</dbReference>
<keyword evidence="5" id="KW-1185">Reference proteome</keyword>
<feature type="signal peptide" evidence="3">
    <location>
        <begin position="1"/>
        <end position="18"/>
    </location>
</feature>
<reference evidence="5" key="1">
    <citation type="journal article" date="2017" name="Genome Biol.">
        <title>Comparative genomics reveals high biological diversity and specific adaptations in the industrially and medically important fungal genus Aspergillus.</title>
        <authorList>
            <person name="de Vries R.P."/>
            <person name="Riley R."/>
            <person name="Wiebenga A."/>
            <person name="Aguilar-Osorio G."/>
            <person name="Amillis S."/>
            <person name="Uchima C.A."/>
            <person name="Anderluh G."/>
            <person name="Asadollahi M."/>
            <person name="Askin M."/>
            <person name="Barry K."/>
            <person name="Battaglia E."/>
            <person name="Bayram O."/>
            <person name="Benocci T."/>
            <person name="Braus-Stromeyer S.A."/>
            <person name="Caldana C."/>
            <person name="Canovas D."/>
            <person name="Cerqueira G.C."/>
            <person name="Chen F."/>
            <person name="Chen W."/>
            <person name="Choi C."/>
            <person name="Clum A."/>
            <person name="Dos Santos R.A."/>
            <person name="Damasio A.R."/>
            <person name="Diallinas G."/>
            <person name="Emri T."/>
            <person name="Fekete E."/>
            <person name="Flipphi M."/>
            <person name="Freyberg S."/>
            <person name="Gallo A."/>
            <person name="Gournas C."/>
            <person name="Habgood R."/>
            <person name="Hainaut M."/>
            <person name="Harispe M.L."/>
            <person name="Henrissat B."/>
            <person name="Hilden K.S."/>
            <person name="Hope R."/>
            <person name="Hossain A."/>
            <person name="Karabika E."/>
            <person name="Karaffa L."/>
            <person name="Karanyi Z."/>
            <person name="Krasevec N."/>
            <person name="Kuo A."/>
            <person name="Kusch H."/>
            <person name="LaButti K."/>
            <person name="Lagendijk E.L."/>
            <person name="Lapidus A."/>
            <person name="Levasseur A."/>
            <person name="Lindquist E."/>
            <person name="Lipzen A."/>
            <person name="Logrieco A.F."/>
            <person name="MacCabe A."/>
            <person name="Maekelae M.R."/>
            <person name="Malavazi I."/>
            <person name="Melin P."/>
            <person name="Meyer V."/>
            <person name="Mielnichuk N."/>
            <person name="Miskei M."/>
            <person name="Molnar A.P."/>
            <person name="Mule G."/>
            <person name="Ngan C.Y."/>
            <person name="Orejas M."/>
            <person name="Orosz E."/>
            <person name="Ouedraogo J.P."/>
            <person name="Overkamp K.M."/>
            <person name="Park H.-S."/>
            <person name="Perrone G."/>
            <person name="Piumi F."/>
            <person name="Punt P.J."/>
            <person name="Ram A.F."/>
            <person name="Ramon A."/>
            <person name="Rauscher S."/>
            <person name="Record E."/>
            <person name="Riano-Pachon D.M."/>
            <person name="Robert V."/>
            <person name="Roehrig J."/>
            <person name="Ruller R."/>
            <person name="Salamov A."/>
            <person name="Salih N.S."/>
            <person name="Samson R.A."/>
            <person name="Sandor E."/>
            <person name="Sanguinetti M."/>
            <person name="Schuetze T."/>
            <person name="Sepcic K."/>
            <person name="Shelest E."/>
            <person name="Sherlock G."/>
            <person name="Sophianopoulou V."/>
            <person name="Squina F.M."/>
            <person name="Sun H."/>
            <person name="Susca A."/>
            <person name="Todd R.B."/>
            <person name="Tsang A."/>
            <person name="Unkles S.E."/>
            <person name="van de Wiele N."/>
            <person name="van Rossen-Uffink D."/>
            <person name="Oliveira J.V."/>
            <person name="Vesth T.C."/>
            <person name="Visser J."/>
            <person name="Yu J.-H."/>
            <person name="Zhou M."/>
            <person name="Andersen M.R."/>
            <person name="Archer D.B."/>
            <person name="Baker S.E."/>
            <person name="Benoit I."/>
            <person name="Brakhage A.A."/>
            <person name="Braus G.H."/>
            <person name="Fischer R."/>
            <person name="Frisvad J.C."/>
            <person name="Goldman G.H."/>
            <person name="Houbraken J."/>
            <person name="Oakley B."/>
            <person name="Pocsi I."/>
            <person name="Scazzocchio C."/>
            <person name="Seiboth B."/>
            <person name="vanKuyk P.A."/>
            <person name="Wortman J."/>
            <person name="Dyer P.S."/>
            <person name="Grigoriev I.V."/>
        </authorList>
    </citation>
    <scope>NUCLEOTIDE SEQUENCE [LARGE SCALE GENOMIC DNA]</scope>
    <source>
        <strain evidence="5">ITEM 5010</strain>
    </source>
</reference>
<accession>A0A1R3RAG2</accession>
<evidence type="ECO:0000313" key="5">
    <source>
        <dbReference type="Proteomes" id="UP000188318"/>
    </source>
</evidence>
<evidence type="ECO:0000313" key="4">
    <source>
        <dbReference type="EMBL" id="OOF91453.1"/>
    </source>
</evidence>
<feature type="chain" id="PRO_5012548724" description="NPP1-domain-containing protein" evidence="3">
    <location>
        <begin position="19"/>
        <end position="244"/>
    </location>
</feature>
<keyword evidence="3" id="KW-0732">Signal</keyword>